<keyword evidence="6 7" id="KW-0472">Membrane</keyword>
<reference evidence="9 10" key="1">
    <citation type="journal article" date="2019" name="Nat. Med.">
        <title>A library of human gut bacterial isolates paired with longitudinal multiomics data enables mechanistic microbiome research.</title>
        <authorList>
            <person name="Poyet M."/>
            <person name="Groussin M."/>
            <person name="Gibbons S.M."/>
            <person name="Avila-Pacheco J."/>
            <person name="Jiang X."/>
            <person name="Kearney S.M."/>
            <person name="Perrotta A.R."/>
            <person name="Berdy B."/>
            <person name="Zhao S."/>
            <person name="Lieberman T.D."/>
            <person name="Swanson P.K."/>
            <person name="Smith M."/>
            <person name="Roesemann S."/>
            <person name="Alexander J.E."/>
            <person name="Rich S.A."/>
            <person name="Livny J."/>
            <person name="Vlamakis H."/>
            <person name="Clish C."/>
            <person name="Bullock K."/>
            <person name="Deik A."/>
            <person name="Scott J."/>
            <person name="Pierce K.A."/>
            <person name="Xavier R.J."/>
            <person name="Alm E.J."/>
        </authorList>
    </citation>
    <scope>NUCLEOTIDE SEQUENCE [LARGE SCALE GENOMIC DNA]</scope>
    <source>
        <strain evidence="9 10">BIOML-A4</strain>
    </source>
</reference>
<dbReference type="Proteomes" id="UP000472755">
    <property type="component" value="Unassembled WGS sequence"/>
</dbReference>
<evidence type="ECO:0000259" key="8">
    <source>
        <dbReference type="PROSITE" id="PS50928"/>
    </source>
</evidence>
<evidence type="ECO:0000313" key="10">
    <source>
        <dbReference type="Proteomes" id="UP000472755"/>
    </source>
</evidence>
<sequence length="319" mass="35866">MLCAADTSEEQTGGAGAVFLKNLQRDWKRNKCIYLMAIPVILFYAVFCYMPMAGIVIAFQDFEPAKGVWGSDFVFLDNFIAFFTDYQFPRILKNTLLLSGGLILFGFPVPIILALLINELHWKKYKRVIQTVSYLPHFISLVVICSLITEFTNSDGVINQVLAMFGVEPTTWLMRPELFKPLFIVSDIWQHAGWSSIVYLAALSAIDPGLYEAATIDGAGRFKQLLHVTLPALIPTITILFIMRIGNVMSLGYEKVILLYNSTTMETADVIASFAYRKGILDMDYGFSTAVGLFNSVVNFGFLWLANTFSKKMTENSLW</sequence>
<comment type="subcellular location">
    <subcellularLocation>
        <location evidence="1 7">Cell membrane</location>
        <topology evidence="1 7">Multi-pass membrane protein</topology>
    </subcellularLocation>
</comment>
<dbReference type="CDD" id="cd06261">
    <property type="entry name" value="TM_PBP2"/>
    <property type="match status" value="1"/>
</dbReference>
<feature type="transmembrane region" description="Helical" evidence="7">
    <location>
        <begin position="225"/>
        <end position="245"/>
    </location>
</feature>
<dbReference type="PANTHER" id="PTHR43227">
    <property type="entry name" value="BLL4140 PROTEIN"/>
    <property type="match status" value="1"/>
</dbReference>
<dbReference type="EMBL" id="WMZU01000023">
    <property type="protein sequence ID" value="MTS28206.1"/>
    <property type="molecule type" value="Genomic_DNA"/>
</dbReference>
<name>A0A6L6LTZ3_9FIRM</name>
<evidence type="ECO:0000256" key="6">
    <source>
        <dbReference type="ARBA" id="ARBA00023136"/>
    </source>
</evidence>
<dbReference type="GO" id="GO:0005886">
    <property type="term" value="C:plasma membrane"/>
    <property type="evidence" value="ECO:0007669"/>
    <property type="project" value="UniProtKB-SubCell"/>
</dbReference>
<keyword evidence="4 7" id="KW-0812">Transmembrane</keyword>
<dbReference type="InterPro" id="IPR000515">
    <property type="entry name" value="MetI-like"/>
</dbReference>
<dbReference type="PANTHER" id="PTHR43227:SF11">
    <property type="entry name" value="BLL4140 PROTEIN"/>
    <property type="match status" value="1"/>
</dbReference>
<dbReference type="InterPro" id="IPR035906">
    <property type="entry name" value="MetI-like_sf"/>
</dbReference>
<accession>A0A6L6LTZ3</accession>
<feature type="transmembrane region" description="Helical" evidence="7">
    <location>
        <begin position="33"/>
        <end position="59"/>
    </location>
</feature>
<evidence type="ECO:0000256" key="3">
    <source>
        <dbReference type="ARBA" id="ARBA00022475"/>
    </source>
</evidence>
<evidence type="ECO:0000256" key="7">
    <source>
        <dbReference type="RuleBase" id="RU363032"/>
    </source>
</evidence>
<gene>
    <name evidence="9" type="ORF">GMD59_13045</name>
</gene>
<feature type="transmembrane region" description="Helical" evidence="7">
    <location>
        <begin position="285"/>
        <end position="306"/>
    </location>
</feature>
<dbReference type="InterPro" id="IPR050809">
    <property type="entry name" value="UgpAE/MalFG_permease"/>
</dbReference>
<evidence type="ECO:0000256" key="4">
    <source>
        <dbReference type="ARBA" id="ARBA00022692"/>
    </source>
</evidence>
<evidence type="ECO:0000256" key="1">
    <source>
        <dbReference type="ARBA" id="ARBA00004651"/>
    </source>
</evidence>
<proteinExistence type="inferred from homology"/>
<dbReference type="AlphaFoldDB" id="A0A6L6LTZ3"/>
<evidence type="ECO:0000256" key="2">
    <source>
        <dbReference type="ARBA" id="ARBA00022448"/>
    </source>
</evidence>
<organism evidence="9 10">
    <name type="scientific">Ruthenibacterium lactatiformans</name>
    <dbReference type="NCBI Taxonomy" id="1550024"/>
    <lineage>
        <taxon>Bacteria</taxon>
        <taxon>Bacillati</taxon>
        <taxon>Bacillota</taxon>
        <taxon>Clostridia</taxon>
        <taxon>Eubacteriales</taxon>
        <taxon>Oscillospiraceae</taxon>
        <taxon>Ruthenibacterium</taxon>
    </lineage>
</organism>
<keyword evidence="2 7" id="KW-0813">Transport</keyword>
<protein>
    <submittedName>
        <fullName evidence="9">ABC transporter permease subunit</fullName>
    </submittedName>
</protein>
<comment type="caution">
    <text evidence="9">The sequence shown here is derived from an EMBL/GenBank/DDBJ whole genome shotgun (WGS) entry which is preliminary data.</text>
</comment>
<comment type="similarity">
    <text evidence="7">Belongs to the binding-protein-dependent transport system permease family.</text>
</comment>
<dbReference type="SUPFAM" id="SSF161098">
    <property type="entry name" value="MetI-like"/>
    <property type="match status" value="1"/>
</dbReference>
<dbReference type="PROSITE" id="PS50928">
    <property type="entry name" value="ABC_TM1"/>
    <property type="match status" value="1"/>
</dbReference>
<dbReference type="Gene3D" id="1.10.3720.10">
    <property type="entry name" value="MetI-like"/>
    <property type="match status" value="1"/>
</dbReference>
<keyword evidence="3" id="KW-1003">Cell membrane</keyword>
<feature type="domain" description="ABC transmembrane type-1" evidence="8">
    <location>
        <begin position="92"/>
        <end position="306"/>
    </location>
</feature>
<dbReference type="GO" id="GO:0055085">
    <property type="term" value="P:transmembrane transport"/>
    <property type="evidence" value="ECO:0007669"/>
    <property type="project" value="InterPro"/>
</dbReference>
<keyword evidence="5 7" id="KW-1133">Transmembrane helix</keyword>
<evidence type="ECO:0000256" key="5">
    <source>
        <dbReference type="ARBA" id="ARBA00022989"/>
    </source>
</evidence>
<feature type="transmembrane region" description="Helical" evidence="7">
    <location>
        <begin position="96"/>
        <end position="117"/>
    </location>
</feature>
<evidence type="ECO:0000313" key="9">
    <source>
        <dbReference type="EMBL" id="MTS28206.1"/>
    </source>
</evidence>
<dbReference type="Pfam" id="PF00528">
    <property type="entry name" value="BPD_transp_1"/>
    <property type="match status" value="1"/>
</dbReference>